<comment type="caution">
    <text evidence="1">The sequence shown here is derived from an EMBL/GenBank/DDBJ whole genome shotgun (WGS) entry which is preliminary data.</text>
</comment>
<proteinExistence type="predicted"/>
<dbReference type="EMBL" id="BAAAFA010000014">
    <property type="protein sequence ID" value="GAA0823619.1"/>
    <property type="molecule type" value="Genomic_DNA"/>
</dbReference>
<sequence length="78" mass="9166">MKTTPSKEFLRIETWLTVLIATYKSHPSNGLAQTISFYLSTLLNHDDICFCGDKRCDYLAMQRYWRWYAIRKSPGLSL</sequence>
<gene>
    <name evidence="1" type="ORF">GCM10009111_33600</name>
</gene>
<evidence type="ECO:0000313" key="1">
    <source>
        <dbReference type="EMBL" id="GAA0823619.1"/>
    </source>
</evidence>
<protein>
    <submittedName>
        <fullName evidence="1">Uncharacterized protein</fullName>
    </submittedName>
</protein>
<accession>A0ABP3WMJ7</accession>
<organism evidence="1 2">
    <name type="scientific">Colwellia asteriadis</name>
    <dbReference type="NCBI Taxonomy" id="517723"/>
    <lineage>
        <taxon>Bacteria</taxon>
        <taxon>Pseudomonadati</taxon>
        <taxon>Pseudomonadota</taxon>
        <taxon>Gammaproteobacteria</taxon>
        <taxon>Alteromonadales</taxon>
        <taxon>Colwelliaceae</taxon>
        <taxon>Colwellia</taxon>
    </lineage>
</organism>
<dbReference type="RefSeq" id="WP_215980909.1">
    <property type="nucleotide sequence ID" value="NZ_BAAAFA010000014.1"/>
</dbReference>
<evidence type="ECO:0000313" key="2">
    <source>
        <dbReference type="Proteomes" id="UP001500021"/>
    </source>
</evidence>
<name>A0ABP3WMJ7_9GAMM</name>
<reference evidence="2" key="1">
    <citation type="journal article" date="2019" name="Int. J. Syst. Evol. Microbiol.">
        <title>The Global Catalogue of Microorganisms (GCM) 10K type strain sequencing project: providing services to taxonomists for standard genome sequencing and annotation.</title>
        <authorList>
            <consortium name="The Broad Institute Genomics Platform"/>
            <consortium name="The Broad Institute Genome Sequencing Center for Infectious Disease"/>
            <person name="Wu L."/>
            <person name="Ma J."/>
        </authorList>
    </citation>
    <scope>NUCLEOTIDE SEQUENCE [LARGE SCALE GENOMIC DNA]</scope>
    <source>
        <strain evidence="2">JCM 15608</strain>
    </source>
</reference>
<dbReference type="Proteomes" id="UP001500021">
    <property type="component" value="Unassembled WGS sequence"/>
</dbReference>
<keyword evidence="2" id="KW-1185">Reference proteome</keyword>